<dbReference type="Proteomes" id="UP000799444">
    <property type="component" value="Unassembled WGS sequence"/>
</dbReference>
<name>A0A9P4V421_9PLEO</name>
<evidence type="ECO:0000256" key="1">
    <source>
        <dbReference type="SAM" id="Phobius"/>
    </source>
</evidence>
<keyword evidence="1" id="KW-0812">Transmembrane</keyword>
<organism evidence="2 3">
    <name type="scientific">Polyplosphaeria fusca</name>
    <dbReference type="NCBI Taxonomy" id="682080"/>
    <lineage>
        <taxon>Eukaryota</taxon>
        <taxon>Fungi</taxon>
        <taxon>Dikarya</taxon>
        <taxon>Ascomycota</taxon>
        <taxon>Pezizomycotina</taxon>
        <taxon>Dothideomycetes</taxon>
        <taxon>Pleosporomycetidae</taxon>
        <taxon>Pleosporales</taxon>
        <taxon>Tetraplosphaeriaceae</taxon>
        <taxon>Polyplosphaeria</taxon>
    </lineage>
</organism>
<proteinExistence type="predicted"/>
<accession>A0A9P4V421</accession>
<gene>
    <name evidence="2" type="ORF">EJ04DRAFT_178224</name>
</gene>
<reference evidence="2" key="1">
    <citation type="journal article" date="2020" name="Stud. Mycol.">
        <title>101 Dothideomycetes genomes: a test case for predicting lifestyles and emergence of pathogens.</title>
        <authorList>
            <person name="Haridas S."/>
            <person name="Albert R."/>
            <person name="Binder M."/>
            <person name="Bloem J."/>
            <person name="Labutti K."/>
            <person name="Salamov A."/>
            <person name="Andreopoulos B."/>
            <person name="Baker S."/>
            <person name="Barry K."/>
            <person name="Bills G."/>
            <person name="Bluhm B."/>
            <person name="Cannon C."/>
            <person name="Castanera R."/>
            <person name="Culley D."/>
            <person name="Daum C."/>
            <person name="Ezra D."/>
            <person name="Gonzalez J."/>
            <person name="Henrissat B."/>
            <person name="Kuo A."/>
            <person name="Liang C."/>
            <person name="Lipzen A."/>
            <person name="Lutzoni F."/>
            <person name="Magnuson J."/>
            <person name="Mondo S."/>
            <person name="Nolan M."/>
            <person name="Ohm R."/>
            <person name="Pangilinan J."/>
            <person name="Park H.-J."/>
            <person name="Ramirez L."/>
            <person name="Alfaro M."/>
            <person name="Sun H."/>
            <person name="Tritt A."/>
            <person name="Yoshinaga Y."/>
            <person name="Zwiers L.-H."/>
            <person name="Turgeon B."/>
            <person name="Goodwin S."/>
            <person name="Spatafora J."/>
            <person name="Crous P."/>
            <person name="Grigoriev I."/>
        </authorList>
    </citation>
    <scope>NUCLEOTIDE SEQUENCE</scope>
    <source>
        <strain evidence="2">CBS 125425</strain>
    </source>
</reference>
<keyword evidence="1" id="KW-1133">Transmembrane helix</keyword>
<protein>
    <submittedName>
        <fullName evidence="2">Uncharacterized protein</fullName>
    </submittedName>
</protein>
<keyword evidence="1" id="KW-0472">Membrane</keyword>
<comment type="caution">
    <text evidence="2">The sequence shown here is derived from an EMBL/GenBank/DDBJ whole genome shotgun (WGS) entry which is preliminary data.</text>
</comment>
<feature type="transmembrane region" description="Helical" evidence="1">
    <location>
        <begin position="34"/>
        <end position="55"/>
    </location>
</feature>
<evidence type="ECO:0000313" key="3">
    <source>
        <dbReference type="Proteomes" id="UP000799444"/>
    </source>
</evidence>
<dbReference type="AlphaFoldDB" id="A0A9P4V421"/>
<evidence type="ECO:0000313" key="2">
    <source>
        <dbReference type="EMBL" id="KAF2735931.1"/>
    </source>
</evidence>
<keyword evidence="3" id="KW-1185">Reference proteome</keyword>
<dbReference type="EMBL" id="ML996130">
    <property type="protein sequence ID" value="KAF2735931.1"/>
    <property type="molecule type" value="Genomic_DNA"/>
</dbReference>
<sequence>MNMENVTHTTNPSMPSTPTVQRFSTPIFLMNASIFLFVPLSFLIGLVIGGVLTFLKHCKARKQKQAKEALEREAENKRKCDVLYKVEERRREDGVSRAGGTTAVY</sequence>